<name>C6XRH0_HIRBI</name>
<sequence>MRRIVKSSIQASICLGVLVIAGCETTSDETPLEPLPVVESVEIEEVPDPVPVEPDLSLGPMPKTKPVEKVDERDIPPAKHNDGTVIANSATPLRAFPEKGDLAGITQAHTYALQAKGASGLEWSESLAQRASLQVQQISMGMCGAKESKILSARGEAIYLVPAGLDSQGQARIVNVSVRKMVADLMQQNAGAFSKENSGSMILGCAVNKCVDESQIWMCLYK</sequence>
<dbReference type="HOGENOM" id="CLU_1243909_0_0_5"/>
<gene>
    <name evidence="2" type="ordered locus">Hbal_1110</name>
</gene>
<keyword evidence="3" id="KW-1185">Reference proteome</keyword>
<accession>C6XRH0</accession>
<dbReference type="AlphaFoldDB" id="C6XRH0"/>
<dbReference type="KEGG" id="hba:Hbal_1110"/>
<evidence type="ECO:0000256" key="1">
    <source>
        <dbReference type="SAM" id="MobiDB-lite"/>
    </source>
</evidence>
<evidence type="ECO:0000313" key="2">
    <source>
        <dbReference type="EMBL" id="ACT58802.1"/>
    </source>
</evidence>
<protein>
    <submittedName>
        <fullName evidence="2">Uncharacterized protein</fullName>
    </submittedName>
</protein>
<dbReference type="SUPFAM" id="SSF55797">
    <property type="entry name" value="PR-1-like"/>
    <property type="match status" value="1"/>
</dbReference>
<dbReference type="Proteomes" id="UP000002745">
    <property type="component" value="Chromosome"/>
</dbReference>
<feature type="compositionally biased region" description="Basic and acidic residues" evidence="1">
    <location>
        <begin position="65"/>
        <end position="82"/>
    </location>
</feature>
<dbReference type="PROSITE" id="PS51257">
    <property type="entry name" value="PROKAR_LIPOPROTEIN"/>
    <property type="match status" value="1"/>
</dbReference>
<dbReference type="InterPro" id="IPR035940">
    <property type="entry name" value="CAP_sf"/>
</dbReference>
<organism evidence="2 3">
    <name type="scientific">Hirschia baltica (strain ATCC 49814 / DSM 5838 / IFAM 1418)</name>
    <dbReference type="NCBI Taxonomy" id="582402"/>
    <lineage>
        <taxon>Bacteria</taxon>
        <taxon>Pseudomonadati</taxon>
        <taxon>Pseudomonadota</taxon>
        <taxon>Alphaproteobacteria</taxon>
        <taxon>Hyphomonadales</taxon>
        <taxon>Hyphomonadaceae</taxon>
        <taxon>Hirschia</taxon>
    </lineage>
</organism>
<evidence type="ECO:0000313" key="3">
    <source>
        <dbReference type="Proteomes" id="UP000002745"/>
    </source>
</evidence>
<feature type="region of interest" description="Disordered" evidence="1">
    <location>
        <begin position="49"/>
        <end position="84"/>
    </location>
</feature>
<dbReference type="RefSeq" id="WP_015826952.1">
    <property type="nucleotide sequence ID" value="NC_012982.1"/>
</dbReference>
<dbReference type="EMBL" id="CP001678">
    <property type="protein sequence ID" value="ACT58802.1"/>
    <property type="molecule type" value="Genomic_DNA"/>
</dbReference>
<reference evidence="3" key="1">
    <citation type="journal article" date="2011" name="J. Bacteriol.">
        <title>Genome sequences of eight morphologically diverse alphaproteobacteria.</title>
        <authorList>
            <consortium name="US DOE Joint Genome Institute"/>
            <person name="Brown P.J."/>
            <person name="Kysela D.T."/>
            <person name="Buechlein A."/>
            <person name="Hemmerich C."/>
            <person name="Brun Y.V."/>
        </authorList>
    </citation>
    <scope>NUCLEOTIDE SEQUENCE [LARGE SCALE GENOMIC DNA]</scope>
    <source>
        <strain evidence="3">ATCC 49814 / DSM 5838 / IFAM 1418</strain>
    </source>
</reference>
<dbReference type="OrthoDB" id="9843187at2"/>
<proteinExistence type="predicted"/>